<evidence type="ECO:0000313" key="21">
    <source>
        <dbReference type="Proteomes" id="UP000816034"/>
    </source>
</evidence>
<keyword evidence="13 19" id="KW-1133">Transmembrane helix</keyword>
<dbReference type="GeneID" id="68098869"/>
<comment type="pathway">
    <text evidence="3">Protein modification; protein glycosylation.</text>
</comment>
<evidence type="ECO:0000256" key="16">
    <source>
        <dbReference type="ARBA" id="ARBA00033238"/>
    </source>
</evidence>
<dbReference type="GO" id="GO:0046872">
    <property type="term" value="F:metal ion binding"/>
    <property type="evidence" value="ECO:0007669"/>
    <property type="project" value="UniProtKB-KW"/>
</dbReference>
<feature type="transmembrane region" description="Helical" evidence="19">
    <location>
        <begin position="242"/>
        <end position="265"/>
    </location>
</feature>
<feature type="transmembrane region" description="Helical" evidence="19">
    <location>
        <begin position="139"/>
        <end position="161"/>
    </location>
</feature>
<dbReference type="Proteomes" id="UP000816034">
    <property type="component" value="Unassembled WGS sequence"/>
</dbReference>
<gene>
    <name evidence="20" type="ORF">C9374_006415</name>
</gene>
<accession>A0AA88KMG2</accession>
<protein>
    <recommendedName>
        <fullName evidence="6">UDP-N-acetylglucosamine--dolichyl-phosphate N-acetylglucosaminephosphotransferase</fullName>
        <ecNumber evidence="5">2.7.8.15</ecNumber>
    </recommendedName>
    <alternativeName>
        <fullName evidence="15">GlcNAc-1-P transferase</fullName>
    </alternativeName>
    <alternativeName>
        <fullName evidence="16">N-acetylglucosamine-1-phosphate transferase</fullName>
    </alternativeName>
</protein>
<evidence type="ECO:0000256" key="9">
    <source>
        <dbReference type="ARBA" id="ARBA00022692"/>
    </source>
</evidence>
<evidence type="ECO:0000256" key="12">
    <source>
        <dbReference type="ARBA" id="ARBA00022842"/>
    </source>
</evidence>
<name>A0AA88KMG2_NAELO</name>
<evidence type="ECO:0000256" key="4">
    <source>
        <dbReference type="ARBA" id="ARBA00009317"/>
    </source>
</evidence>
<feature type="transmembrane region" description="Helical" evidence="19">
    <location>
        <begin position="6"/>
        <end position="23"/>
    </location>
</feature>
<feature type="transmembrane region" description="Helical" evidence="19">
    <location>
        <begin position="110"/>
        <end position="127"/>
    </location>
</feature>
<comment type="similarity">
    <text evidence="4">Belongs to the glycosyltransferase 4 family.</text>
</comment>
<evidence type="ECO:0000256" key="6">
    <source>
        <dbReference type="ARBA" id="ARBA00017659"/>
    </source>
</evidence>
<evidence type="ECO:0000313" key="20">
    <source>
        <dbReference type="EMBL" id="KAG2381426.1"/>
    </source>
</evidence>
<dbReference type="InterPro" id="IPR000715">
    <property type="entry name" value="Glycosyl_transferase_4"/>
</dbReference>
<evidence type="ECO:0000256" key="15">
    <source>
        <dbReference type="ARBA" id="ARBA00029567"/>
    </source>
</evidence>
<keyword evidence="12" id="KW-0460">Magnesium</keyword>
<proteinExistence type="inferred from homology"/>
<evidence type="ECO:0000256" key="5">
    <source>
        <dbReference type="ARBA" id="ARBA00013225"/>
    </source>
</evidence>
<dbReference type="GO" id="GO:0016757">
    <property type="term" value="F:glycosyltransferase activity"/>
    <property type="evidence" value="ECO:0007669"/>
    <property type="project" value="UniProtKB-KW"/>
</dbReference>
<keyword evidence="10" id="KW-0479">Metal-binding</keyword>
<feature type="transmembrane region" description="Helical" evidence="19">
    <location>
        <begin position="79"/>
        <end position="98"/>
    </location>
</feature>
<keyword evidence="11" id="KW-0256">Endoplasmic reticulum</keyword>
<dbReference type="GO" id="GO:0003975">
    <property type="term" value="F:UDP-N-acetylglucosamine-dolichyl-phosphate N-acetylglucosaminephosphotransferase activity"/>
    <property type="evidence" value="ECO:0007669"/>
    <property type="project" value="UniProtKB-EC"/>
</dbReference>
<feature type="transmembrane region" description="Helical" evidence="19">
    <location>
        <begin position="359"/>
        <end position="381"/>
    </location>
</feature>
<comment type="function">
    <text evidence="17">UDP-N-acetylglucosamine--dolichyl-phosphate N-acetylglucosaminephosphotransferase that operates in the biosynthetic pathway of dolichol-linked oligosaccharides, the glycan precursors employed in protein asparagine (N)-glycosylation. The assembly of dolichol-linked oligosaccharides begins on the cytosolic side of the endoplasmic reticulum membrane and finishes in its lumen. The sequential addition of sugars to dolichol pyrophosphate produces dolichol-linked oligosaccharides containing fourteen sugars, including two GlcNAcs, nine mannoses and three glucoses. Once assembled, the oligosaccharide is transferred from the lipid to nascent proteins by oligosaccharyltransferases. Catalyzes the initial step of dolichol-linked oligosaccharide biosynthesis, transfering GlcNAc-1-P from cytosolic UDP-GlcNAc onto the carrier lipid dolichyl phosphate (P-dolichol), yielding GlcNAc-P-P-dolichol embedded in the cytoplasmic leaflet of the endoplasmic reticulum membrane.</text>
</comment>
<dbReference type="GO" id="GO:0005789">
    <property type="term" value="C:endoplasmic reticulum membrane"/>
    <property type="evidence" value="ECO:0007669"/>
    <property type="project" value="UniProtKB-SubCell"/>
</dbReference>
<dbReference type="GO" id="GO:0006488">
    <property type="term" value="P:dolichol-linked oligosaccharide biosynthetic process"/>
    <property type="evidence" value="ECO:0007669"/>
    <property type="project" value="InterPro"/>
</dbReference>
<dbReference type="CDD" id="cd06855">
    <property type="entry name" value="GT_GPT_euk"/>
    <property type="match status" value="1"/>
</dbReference>
<evidence type="ECO:0000256" key="14">
    <source>
        <dbReference type="ARBA" id="ARBA00023136"/>
    </source>
</evidence>
<evidence type="ECO:0000256" key="13">
    <source>
        <dbReference type="ARBA" id="ARBA00022989"/>
    </source>
</evidence>
<dbReference type="EC" id="2.7.8.15" evidence="5"/>
<evidence type="ECO:0000256" key="11">
    <source>
        <dbReference type="ARBA" id="ARBA00022824"/>
    </source>
</evidence>
<evidence type="ECO:0000256" key="10">
    <source>
        <dbReference type="ARBA" id="ARBA00022723"/>
    </source>
</evidence>
<feature type="transmembrane region" description="Helical" evidence="19">
    <location>
        <begin position="277"/>
        <end position="301"/>
    </location>
</feature>
<dbReference type="Pfam" id="PF00953">
    <property type="entry name" value="Glycos_transf_4"/>
    <property type="match status" value="1"/>
</dbReference>
<dbReference type="RefSeq" id="XP_044547106.1">
    <property type="nucleotide sequence ID" value="XM_044696273.1"/>
</dbReference>
<dbReference type="PANTHER" id="PTHR10571:SF0">
    <property type="entry name" value="UDP-N-ACETYLGLUCOSAMINE--DOLICHYL-PHOSPHATE N-ACETYLGLUCOSAMINEPHOSPHOTRANSFERASE"/>
    <property type="match status" value="1"/>
</dbReference>
<sequence>MSKLLNYIGGITLITPLIYMFLTHEILRNNTLIQMSILLSIIGYVVTLFMIPSVKGLCEGAGLWGKDLNKGEAGQKMKIPESLGIVPGVVYIVCVCFLQEMFQDKTKHDLYIAGLFCTCFMLFLGFADDVLELRWRYKLILPTLASLPLLTTYSGLTAVVIPKPLRAFEFFQSIATTIGDNVWMLELGILYKVYMLLVSVFCTNTINILAGINGLEVGQSVVIGLSILLHNFIEFEAGNEQHLFSIVCIIPFIAVSLGLLYYNWYPSEVFVGDTFTYFAGMTLAVTGIMGHFSKTLMLFLIPQWMNFVISLPQLFKIIPCPRHRIPKFNQQTGLLESSKNWTLLNLILEITGPLKESTLTYIMIVFQVLCCALGFYIRYIYSTYYYD</sequence>
<comment type="cofactor">
    <cofactor evidence="1">
        <name>Mg(2+)</name>
        <dbReference type="ChEBI" id="CHEBI:18420"/>
    </cofactor>
</comment>
<dbReference type="PANTHER" id="PTHR10571">
    <property type="entry name" value="UDP-N-ACETYLGLUCOSAMINE--DOLICHYL-PHOSPHATE N-ACETYLGLUCOSAMINEPHOSPHOTRANSFERASE"/>
    <property type="match status" value="1"/>
</dbReference>
<evidence type="ECO:0000256" key="2">
    <source>
        <dbReference type="ARBA" id="ARBA00004477"/>
    </source>
</evidence>
<comment type="subcellular location">
    <subcellularLocation>
        <location evidence="2">Endoplasmic reticulum membrane</location>
        <topology evidence="2">Multi-pass membrane protein</topology>
    </subcellularLocation>
</comment>
<evidence type="ECO:0000256" key="8">
    <source>
        <dbReference type="ARBA" id="ARBA00022679"/>
    </source>
</evidence>
<evidence type="ECO:0000256" key="3">
    <source>
        <dbReference type="ARBA" id="ARBA00004922"/>
    </source>
</evidence>
<keyword evidence="14 19" id="KW-0472">Membrane</keyword>
<evidence type="ECO:0000256" key="18">
    <source>
        <dbReference type="ARBA" id="ARBA00045078"/>
    </source>
</evidence>
<keyword evidence="9 19" id="KW-0812">Transmembrane</keyword>
<comment type="catalytic activity">
    <reaction evidence="18">
        <text>a di-trans,poly-cis-dolichyl phosphate + UDP-N-acetyl-alpha-D-glucosamine = an N-acetyl-alpha-D-glucosaminyl-diphospho-di-trans,poly-cis-dolichol + UMP</text>
        <dbReference type="Rhea" id="RHEA:13289"/>
        <dbReference type="Rhea" id="RHEA-COMP:19498"/>
        <dbReference type="Rhea" id="RHEA-COMP:19507"/>
        <dbReference type="ChEBI" id="CHEBI:57683"/>
        <dbReference type="ChEBI" id="CHEBI:57705"/>
        <dbReference type="ChEBI" id="CHEBI:57865"/>
        <dbReference type="ChEBI" id="CHEBI:58427"/>
        <dbReference type="EC" id="2.7.8.15"/>
    </reaction>
    <physiologicalReaction direction="left-to-right" evidence="18">
        <dbReference type="Rhea" id="RHEA:13290"/>
    </physiologicalReaction>
</comment>
<keyword evidence="21" id="KW-1185">Reference proteome</keyword>
<evidence type="ECO:0000256" key="1">
    <source>
        <dbReference type="ARBA" id="ARBA00001946"/>
    </source>
</evidence>
<feature type="transmembrane region" description="Helical" evidence="19">
    <location>
        <begin position="35"/>
        <end position="54"/>
    </location>
</feature>
<evidence type="ECO:0000256" key="17">
    <source>
        <dbReference type="ARBA" id="ARBA00044717"/>
    </source>
</evidence>
<dbReference type="InterPro" id="IPR033895">
    <property type="entry name" value="GPT"/>
</dbReference>
<comment type="caution">
    <text evidence="20">The sequence shown here is derived from an EMBL/GenBank/DDBJ whole genome shotgun (WGS) entry which is preliminary data.</text>
</comment>
<dbReference type="AlphaFoldDB" id="A0AA88KMG2"/>
<keyword evidence="8" id="KW-0808">Transferase</keyword>
<dbReference type="EMBL" id="PYSW02000027">
    <property type="protein sequence ID" value="KAG2381426.1"/>
    <property type="molecule type" value="Genomic_DNA"/>
</dbReference>
<reference evidence="20 21" key="1">
    <citation type="journal article" date="2018" name="BMC Genomics">
        <title>The genome of Naegleria lovaniensis, the basis for a comparative approach to unravel pathogenicity factors of the human pathogenic amoeba N. fowleri.</title>
        <authorList>
            <person name="Liechti N."/>
            <person name="Schurch N."/>
            <person name="Bruggmann R."/>
            <person name="Wittwer M."/>
        </authorList>
    </citation>
    <scope>NUCLEOTIDE SEQUENCE [LARGE SCALE GENOMIC DNA]</scope>
    <source>
        <strain evidence="20 21">ATCC 30569</strain>
    </source>
</reference>
<organism evidence="20 21">
    <name type="scientific">Naegleria lovaniensis</name>
    <name type="common">Amoeba</name>
    <dbReference type="NCBI Taxonomy" id="51637"/>
    <lineage>
        <taxon>Eukaryota</taxon>
        <taxon>Discoba</taxon>
        <taxon>Heterolobosea</taxon>
        <taxon>Tetramitia</taxon>
        <taxon>Eutetramitia</taxon>
        <taxon>Vahlkampfiidae</taxon>
        <taxon>Naegleria</taxon>
    </lineage>
</organism>
<keyword evidence="7" id="KW-0328">Glycosyltransferase</keyword>
<evidence type="ECO:0000256" key="19">
    <source>
        <dbReference type="SAM" id="Phobius"/>
    </source>
</evidence>
<evidence type="ECO:0000256" key="7">
    <source>
        <dbReference type="ARBA" id="ARBA00022676"/>
    </source>
</evidence>